<dbReference type="RefSeq" id="WP_035315737.1">
    <property type="nucleotide sequence ID" value="NZ_AODH01000076.1"/>
</dbReference>
<dbReference type="Pfam" id="PF23857">
    <property type="entry name" value="Phage_TAC_19"/>
    <property type="match status" value="1"/>
</dbReference>
<evidence type="ECO:0000313" key="3">
    <source>
        <dbReference type="Proteomes" id="UP000019243"/>
    </source>
</evidence>
<evidence type="ECO:0000313" key="2">
    <source>
        <dbReference type="EMBL" id="EUJ34275.1"/>
    </source>
</evidence>
<evidence type="ECO:0000256" key="1">
    <source>
        <dbReference type="SAM" id="MobiDB-lite"/>
    </source>
</evidence>
<keyword evidence="3" id="KW-1185">Reference proteome</keyword>
<gene>
    <name evidence="2" type="ORF">BCAMP_12416</name>
</gene>
<feature type="compositionally biased region" description="Basic residues" evidence="1">
    <location>
        <begin position="97"/>
        <end position="106"/>
    </location>
</feature>
<proteinExistence type="predicted"/>
<reference evidence="2 3" key="1">
    <citation type="submission" date="2012-12" db="EMBL/GenBank/DDBJ databases">
        <title>Novel taxa of Listeriaceae from agricultural environments in the United States.</title>
        <authorList>
            <person name="den Bakker H.C."/>
            <person name="Allred A."/>
            <person name="Warchocki S."/>
            <person name="Wright E.M."/>
            <person name="Burrell A."/>
            <person name="Nightingale K.K."/>
            <person name="Kephart D."/>
            <person name="Wiedmann M."/>
        </authorList>
    </citation>
    <scope>NUCLEOTIDE SEQUENCE [LARGE SCALE GENOMIC DNA]</scope>
    <source>
        <strain evidence="2 3">FSL F6-1037</strain>
    </source>
</reference>
<accession>W7CAE5</accession>
<protein>
    <recommendedName>
        <fullName evidence="4">Phage protein</fullName>
    </recommendedName>
</protein>
<sequence>MAKIIINKKAYFSETIRLSKKREILKMIAKFEQLEEEGNFSTLEQIDAFDEMAETVAGCYKNENVTADAIFDNYNDFEDIQKLLGDIMGGQQDPKPQTKRQQHKKR</sequence>
<dbReference type="NCBIfam" id="NF047360">
    <property type="entry name" value="tail_chap_PVL"/>
    <property type="match status" value="1"/>
</dbReference>
<evidence type="ECO:0008006" key="4">
    <source>
        <dbReference type="Google" id="ProtNLM"/>
    </source>
</evidence>
<feature type="region of interest" description="Disordered" evidence="1">
    <location>
        <begin position="85"/>
        <end position="106"/>
    </location>
</feature>
<dbReference type="EMBL" id="AODH01000076">
    <property type="protein sequence ID" value="EUJ34275.1"/>
    <property type="molecule type" value="Genomic_DNA"/>
</dbReference>
<dbReference type="InterPro" id="IPR057006">
    <property type="entry name" value="Phage_TAC_19"/>
</dbReference>
<organism evidence="2 3">
    <name type="scientific">Brochothrix campestris FSL F6-1037</name>
    <dbReference type="NCBI Taxonomy" id="1265861"/>
    <lineage>
        <taxon>Bacteria</taxon>
        <taxon>Bacillati</taxon>
        <taxon>Bacillota</taxon>
        <taxon>Bacilli</taxon>
        <taxon>Bacillales</taxon>
        <taxon>Listeriaceae</taxon>
        <taxon>Brochothrix</taxon>
    </lineage>
</organism>
<dbReference type="Proteomes" id="UP000019243">
    <property type="component" value="Unassembled WGS sequence"/>
</dbReference>
<dbReference type="STRING" id="1265861.BCAMP_12416"/>
<dbReference type="AlphaFoldDB" id="W7CAE5"/>
<comment type="caution">
    <text evidence="2">The sequence shown here is derived from an EMBL/GenBank/DDBJ whole genome shotgun (WGS) entry which is preliminary data.</text>
</comment>
<name>W7CAE5_9LIST</name>